<evidence type="ECO:0000256" key="1">
    <source>
        <dbReference type="SAM" id="MobiDB-lite"/>
    </source>
</evidence>
<keyword evidence="4" id="KW-1185">Reference proteome</keyword>
<dbReference type="InterPro" id="IPR046815">
    <property type="entry name" value="P2RX7_C"/>
</dbReference>
<organism evidence="3 4">
    <name type="scientific">Nothobranchius furzeri</name>
    <name type="common">Turquoise killifish</name>
    <dbReference type="NCBI Taxonomy" id="105023"/>
    <lineage>
        <taxon>Eukaryota</taxon>
        <taxon>Metazoa</taxon>
        <taxon>Chordata</taxon>
        <taxon>Craniata</taxon>
        <taxon>Vertebrata</taxon>
        <taxon>Euteleostomi</taxon>
        <taxon>Actinopterygii</taxon>
        <taxon>Neopterygii</taxon>
        <taxon>Teleostei</taxon>
        <taxon>Neoteleostei</taxon>
        <taxon>Acanthomorphata</taxon>
        <taxon>Ovalentaria</taxon>
        <taxon>Atherinomorphae</taxon>
        <taxon>Cyprinodontiformes</taxon>
        <taxon>Nothobranchiidae</taxon>
        <taxon>Nothobranchius</taxon>
    </lineage>
</organism>
<feature type="region of interest" description="Disordered" evidence="1">
    <location>
        <begin position="1"/>
        <end position="24"/>
    </location>
</feature>
<name>A0A8C6MM71_NOTFU</name>
<dbReference type="GeneTree" id="ENSGT01150000287234"/>
<feature type="domain" description="P2X purinoreceptor 7 intracellular" evidence="2">
    <location>
        <begin position="40"/>
        <end position="176"/>
    </location>
</feature>
<feature type="compositionally biased region" description="Low complexity" evidence="1">
    <location>
        <begin position="1"/>
        <end position="17"/>
    </location>
</feature>
<proteinExistence type="predicted"/>
<reference evidence="3" key="3">
    <citation type="submission" date="2025-09" db="UniProtKB">
        <authorList>
            <consortium name="Ensembl"/>
        </authorList>
    </citation>
    <scope>IDENTIFICATION</scope>
</reference>
<evidence type="ECO:0000313" key="4">
    <source>
        <dbReference type="Proteomes" id="UP000694548"/>
    </source>
</evidence>
<dbReference type="Pfam" id="PF20478">
    <property type="entry name" value="P2RX7_C"/>
    <property type="match status" value="1"/>
</dbReference>
<dbReference type="PANTHER" id="PTHR36981">
    <property type="entry name" value="ZGC:195170"/>
    <property type="match status" value="1"/>
</dbReference>
<dbReference type="PANTHER" id="PTHR36981:SF3">
    <property type="entry name" value="UBIQUITIN-LIKE PROTEASE FAMILY PROFILE DOMAIN-CONTAINING PROTEIN"/>
    <property type="match status" value="1"/>
</dbReference>
<accession>A0A8C6MM71</accession>
<dbReference type="Ensembl" id="ENSNFUT00015037133.1">
    <property type="protein sequence ID" value="ENSNFUP00015035557.1"/>
    <property type="gene ID" value="ENSNFUG00015017271.1"/>
</dbReference>
<dbReference type="Proteomes" id="UP000694548">
    <property type="component" value="Chromosome sgr17"/>
</dbReference>
<dbReference type="AlphaFoldDB" id="A0A8C6MM71"/>
<protein>
    <recommendedName>
        <fullName evidence="2">P2X purinoreceptor 7 intracellular domain-containing protein</fullName>
    </recommendedName>
</protein>
<reference evidence="3" key="2">
    <citation type="submission" date="2025-08" db="UniProtKB">
        <authorList>
            <consortium name="Ensembl"/>
        </authorList>
    </citation>
    <scope>IDENTIFICATION</scope>
</reference>
<reference evidence="3" key="1">
    <citation type="submission" date="2014-08" db="EMBL/GenBank/DDBJ databases">
        <authorList>
            <person name="Senf B."/>
            <person name="Petzold A."/>
            <person name="Downie B.R."/>
            <person name="Koch P."/>
            <person name="Platzer M."/>
        </authorList>
    </citation>
    <scope>NUCLEOTIDE SEQUENCE [LARGE SCALE GENOMIC DNA]</scope>
    <source>
        <strain evidence="3">GRZ</strain>
    </source>
</reference>
<evidence type="ECO:0000259" key="2">
    <source>
        <dbReference type="Pfam" id="PF20478"/>
    </source>
</evidence>
<sequence length="182" mass="21045">FNFSREVSMASSTSSSSEPQQKKDQLLETVMSRLPGLLFDVLALQDPSQTPQPENIYNLHWCTCNNCREMDSDIERLCCRVAPDDCISKMAYMDYYIIDEGVLRLVRAAWNDIFAIDDAQEPGVQQRQYRHAAYRQFVLWQHGCLRQGNRVVIPSHCVWRIRSTFPDPRGHFTGFRVHCLAA</sequence>
<evidence type="ECO:0000313" key="3">
    <source>
        <dbReference type="Ensembl" id="ENSNFUP00015035557.1"/>
    </source>
</evidence>